<dbReference type="PANTHER" id="PTHR23150">
    <property type="entry name" value="SULFATASE MODIFYING FACTOR 1, 2"/>
    <property type="match status" value="1"/>
</dbReference>
<sequence>MLWTYITNTRKSNTRSIKTQKNKTVKITTQKILNTTARPLVLLLLVSALTLTTDFGFISTQAQAKELTIQPGTYRPLYLSKNSPLVAVDTFKIDELPVTNIQFYQFLKENPKFRQRAIAPIFADAGYLKHWINTKDISVPKKADFRKPVVNVSWYAANQYCRAQNKRLPTVEQWEYVAQASTTNKNGSLEAGYNQRILDWYGKSSGSKDQLADVGQSPANYWGVKDMHGLIWEWTENFNNSLVTGESRADSNLNQQMFCGSGAAGAVDPSDYAAFMRYGFRSSLEAKYTVSSLGFRCASN</sequence>
<dbReference type="PANTHER" id="PTHR23150:SF19">
    <property type="entry name" value="FORMYLGLYCINE-GENERATING ENZYME"/>
    <property type="match status" value="1"/>
</dbReference>
<name>A0A839T9I3_9GAMM</name>
<dbReference type="InterPro" id="IPR042095">
    <property type="entry name" value="SUMF_sf"/>
</dbReference>
<dbReference type="Gene3D" id="3.90.1580.10">
    <property type="entry name" value="paralog of FGE (formylglycine-generating enzyme)"/>
    <property type="match status" value="1"/>
</dbReference>
<dbReference type="InterPro" id="IPR051043">
    <property type="entry name" value="Sulfatase_Mod_Factor_Kinase"/>
</dbReference>
<proteinExistence type="predicted"/>
<dbReference type="RefSeq" id="WP_183618047.1">
    <property type="nucleotide sequence ID" value="NZ_CAJHAH010000004.1"/>
</dbReference>
<dbReference type="InterPro" id="IPR016187">
    <property type="entry name" value="CTDL_fold"/>
</dbReference>
<keyword evidence="3" id="KW-1185">Reference proteome</keyword>
<gene>
    <name evidence="2" type="ORF">FHS24_000259</name>
</gene>
<comment type="caution">
    <text evidence="2">The sequence shown here is derived from an EMBL/GenBank/DDBJ whole genome shotgun (WGS) entry which is preliminary data.</text>
</comment>
<evidence type="ECO:0000313" key="3">
    <source>
        <dbReference type="Proteomes" id="UP000588111"/>
    </source>
</evidence>
<dbReference type="GO" id="GO:0120147">
    <property type="term" value="F:formylglycine-generating oxidase activity"/>
    <property type="evidence" value="ECO:0007669"/>
    <property type="project" value="TreeGrafter"/>
</dbReference>
<protein>
    <submittedName>
        <fullName evidence="2">Formylglycine-generating enzyme required for sulfatase activity</fullName>
    </submittedName>
</protein>
<evidence type="ECO:0000259" key="1">
    <source>
        <dbReference type="Pfam" id="PF03781"/>
    </source>
</evidence>
<dbReference type="SUPFAM" id="SSF56436">
    <property type="entry name" value="C-type lectin-like"/>
    <property type="match status" value="1"/>
</dbReference>
<reference evidence="2 3" key="1">
    <citation type="submission" date="2020-08" db="EMBL/GenBank/DDBJ databases">
        <title>Genomic Encyclopedia of Type Strains, Phase III (KMG-III): the genomes of soil and plant-associated and newly described type strains.</title>
        <authorList>
            <person name="Whitman W."/>
        </authorList>
    </citation>
    <scope>NUCLEOTIDE SEQUENCE [LARGE SCALE GENOMIC DNA]</scope>
    <source>
        <strain evidence="2 3">CECT 5885</strain>
    </source>
</reference>
<accession>A0A839T9I3</accession>
<dbReference type="Pfam" id="PF03781">
    <property type="entry name" value="FGE-sulfatase"/>
    <property type="match status" value="1"/>
</dbReference>
<organism evidence="2 3">
    <name type="scientific">Psychrobacter luti</name>
    <dbReference type="NCBI Taxonomy" id="198481"/>
    <lineage>
        <taxon>Bacteria</taxon>
        <taxon>Pseudomonadati</taxon>
        <taxon>Pseudomonadota</taxon>
        <taxon>Gammaproteobacteria</taxon>
        <taxon>Moraxellales</taxon>
        <taxon>Moraxellaceae</taxon>
        <taxon>Psychrobacter</taxon>
    </lineage>
</organism>
<feature type="domain" description="Sulfatase-modifying factor enzyme-like" evidence="1">
    <location>
        <begin position="86"/>
        <end position="298"/>
    </location>
</feature>
<dbReference type="EMBL" id="JACHXL010000001">
    <property type="protein sequence ID" value="MBB3105768.1"/>
    <property type="molecule type" value="Genomic_DNA"/>
</dbReference>
<dbReference type="AlphaFoldDB" id="A0A839T9I3"/>
<dbReference type="InterPro" id="IPR005532">
    <property type="entry name" value="SUMF_dom"/>
</dbReference>
<evidence type="ECO:0000313" key="2">
    <source>
        <dbReference type="EMBL" id="MBB3105768.1"/>
    </source>
</evidence>
<dbReference type="Proteomes" id="UP000588111">
    <property type="component" value="Unassembled WGS sequence"/>
</dbReference>